<accession>A0A165EQ51</accession>
<organism evidence="2 3">
    <name type="scientific">Calocera cornea HHB12733</name>
    <dbReference type="NCBI Taxonomy" id="1353952"/>
    <lineage>
        <taxon>Eukaryota</taxon>
        <taxon>Fungi</taxon>
        <taxon>Dikarya</taxon>
        <taxon>Basidiomycota</taxon>
        <taxon>Agaricomycotina</taxon>
        <taxon>Dacrymycetes</taxon>
        <taxon>Dacrymycetales</taxon>
        <taxon>Dacrymycetaceae</taxon>
        <taxon>Calocera</taxon>
    </lineage>
</organism>
<evidence type="ECO:0000313" key="3">
    <source>
        <dbReference type="Proteomes" id="UP000076842"/>
    </source>
</evidence>
<keyword evidence="3" id="KW-1185">Reference proteome</keyword>
<dbReference type="EMBL" id="KV423997">
    <property type="protein sequence ID" value="KZT55310.1"/>
    <property type="molecule type" value="Genomic_DNA"/>
</dbReference>
<sequence>MESTVIRAPTAPFPSVDSGGGSVSAPVTASGIHGNQPQSIAFNLNVTPALQPGTSPSSSTLLYAPSPQPLGPTVNVLISLGAELGAAQQDLHRADAVFALAFERWRILYGGFTGAVQEYQGTLTAADEMNEAREQQRHAQMIVDDVHRRIMLVQSGPVMQPAYTYPPMGNSGSPSVTFNNSPFNFQNQQTAGNTGIDWCGLFKKILNLVSCGKLFPGSTF</sequence>
<gene>
    <name evidence="2" type="ORF">CALCODRAFT_510189</name>
</gene>
<dbReference type="AlphaFoldDB" id="A0A165EQ51"/>
<evidence type="ECO:0000256" key="1">
    <source>
        <dbReference type="SAM" id="MobiDB-lite"/>
    </source>
</evidence>
<protein>
    <submittedName>
        <fullName evidence="2">Uncharacterized protein</fullName>
    </submittedName>
</protein>
<dbReference type="InParanoid" id="A0A165EQ51"/>
<name>A0A165EQ51_9BASI</name>
<feature type="region of interest" description="Disordered" evidence="1">
    <location>
        <begin position="1"/>
        <end position="20"/>
    </location>
</feature>
<proteinExistence type="predicted"/>
<dbReference type="Proteomes" id="UP000076842">
    <property type="component" value="Unassembled WGS sequence"/>
</dbReference>
<reference evidence="2 3" key="1">
    <citation type="journal article" date="2016" name="Mol. Biol. Evol.">
        <title>Comparative Genomics of Early-Diverging Mushroom-Forming Fungi Provides Insights into the Origins of Lignocellulose Decay Capabilities.</title>
        <authorList>
            <person name="Nagy L.G."/>
            <person name="Riley R."/>
            <person name="Tritt A."/>
            <person name="Adam C."/>
            <person name="Daum C."/>
            <person name="Floudas D."/>
            <person name="Sun H."/>
            <person name="Yadav J.S."/>
            <person name="Pangilinan J."/>
            <person name="Larsson K.H."/>
            <person name="Matsuura K."/>
            <person name="Barry K."/>
            <person name="Labutti K."/>
            <person name="Kuo R."/>
            <person name="Ohm R.A."/>
            <person name="Bhattacharya S.S."/>
            <person name="Shirouzu T."/>
            <person name="Yoshinaga Y."/>
            <person name="Martin F.M."/>
            <person name="Grigoriev I.V."/>
            <person name="Hibbett D.S."/>
        </authorList>
    </citation>
    <scope>NUCLEOTIDE SEQUENCE [LARGE SCALE GENOMIC DNA]</scope>
    <source>
        <strain evidence="2 3">HHB12733</strain>
    </source>
</reference>
<evidence type="ECO:0000313" key="2">
    <source>
        <dbReference type="EMBL" id="KZT55310.1"/>
    </source>
</evidence>